<accession>A0A920CIC8</accession>
<proteinExistence type="predicted"/>
<dbReference type="AlphaFoldDB" id="A0A920CIC8"/>
<keyword evidence="3" id="KW-1185">Reference proteome</keyword>
<reference evidence="2 3" key="1">
    <citation type="submission" date="2021-03" db="EMBL/GenBank/DDBJ databases">
        <title>Antimicrobial resistance genes in bacteria isolated from Japanese honey, and their potential for conferring macrolide and lincosamide resistance in the American foulbrood pathogen Paenibacillus larvae.</title>
        <authorList>
            <person name="Okamoto M."/>
            <person name="Kumagai M."/>
            <person name="Kanamori H."/>
            <person name="Takamatsu D."/>
        </authorList>
    </citation>
    <scope>NUCLEOTIDE SEQUENCE [LARGE SCALE GENOMIC DNA]</scope>
    <source>
        <strain evidence="2 3">J41TS12</strain>
    </source>
</reference>
<sequence>MPQSIYFADVVKVNAHTVIIMQNVTQASQLVKSKSGGRVSFPRSSNLNKGAAADARNQGIKREKAA</sequence>
<gene>
    <name evidence="2" type="ORF">J41TS12_34840</name>
</gene>
<evidence type="ECO:0000313" key="3">
    <source>
        <dbReference type="Proteomes" id="UP000681162"/>
    </source>
</evidence>
<organism evidence="2 3">
    <name type="scientific">Paenibacillus antibioticophila</name>
    <dbReference type="NCBI Taxonomy" id="1274374"/>
    <lineage>
        <taxon>Bacteria</taxon>
        <taxon>Bacillati</taxon>
        <taxon>Bacillota</taxon>
        <taxon>Bacilli</taxon>
        <taxon>Bacillales</taxon>
        <taxon>Paenibacillaceae</taxon>
        <taxon>Paenibacillus</taxon>
    </lineage>
</organism>
<dbReference type="EMBL" id="BORR01000013">
    <property type="protein sequence ID" value="GIO38623.1"/>
    <property type="molecule type" value="Genomic_DNA"/>
</dbReference>
<evidence type="ECO:0000256" key="1">
    <source>
        <dbReference type="SAM" id="MobiDB-lite"/>
    </source>
</evidence>
<evidence type="ECO:0000313" key="2">
    <source>
        <dbReference type="EMBL" id="GIO38623.1"/>
    </source>
</evidence>
<feature type="region of interest" description="Disordered" evidence="1">
    <location>
        <begin position="32"/>
        <end position="66"/>
    </location>
</feature>
<comment type="caution">
    <text evidence="2">The sequence shown here is derived from an EMBL/GenBank/DDBJ whole genome shotgun (WGS) entry which is preliminary data.</text>
</comment>
<dbReference type="Proteomes" id="UP000681162">
    <property type="component" value="Unassembled WGS sequence"/>
</dbReference>
<name>A0A920CIC8_9BACL</name>
<protein>
    <submittedName>
        <fullName evidence="2">Uncharacterized protein</fullName>
    </submittedName>
</protein>